<reference evidence="1 2" key="1">
    <citation type="journal article" date="2016" name="Mol. Biol. Evol.">
        <title>Comparative Genomics of Early-Diverging Mushroom-Forming Fungi Provides Insights into the Origins of Lignocellulose Decay Capabilities.</title>
        <authorList>
            <person name="Nagy L.G."/>
            <person name="Riley R."/>
            <person name="Tritt A."/>
            <person name="Adam C."/>
            <person name="Daum C."/>
            <person name="Floudas D."/>
            <person name="Sun H."/>
            <person name="Yadav J.S."/>
            <person name="Pangilinan J."/>
            <person name="Larsson K.H."/>
            <person name="Matsuura K."/>
            <person name="Barry K."/>
            <person name="Labutti K."/>
            <person name="Kuo R."/>
            <person name="Ohm R.A."/>
            <person name="Bhattacharya S.S."/>
            <person name="Shirouzu T."/>
            <person name="Yoshinaga Y."/>
            <person name="Martin F.M."/>
            <person name="Grigoriev I.V."/>
            <person name="Hibbett D.S."/>
        </authorList>
    </citation>
    <scope>NUCLEOTIDE SEQUENCE [LARGE SCALE GENOMIC DNA]</scope>
    <source>
        <strain evidence="1 2">HHB10207 ss-3</strain>
    </source>
</reference>
<dbReference type="EMBL" id="KV428010">
    <property type="protein sequence ID" value="KZT42923.1"/>
    <property type="molecule type" value="Genomic_DNA"/>
</dbReference>
<evidence type="ECO:0000313" key="2">
    <source>
        <dbReference type="Proteomes" id="UP000076798"/>
    </source>
</evidence>
<name>A0A166HPA7_9AGAM</name>
<dbReference type="AlphaFoldDB" id="A0A166HPA7"/>
<accession>A0A166HPA7</accession>
<sequence>MCSVGWPTCLQSSTCVRHEQSTSALAESANASEAMRPLVGALYAAFDAAQGRCIVPSITYSLGFTTSASERAIPLPQPSPASYLHPYSINIWSCRAVSVAVVECAYDLLSSAAAVCSTVCLPNIPALESFQEDVSCMRRRQGLGNPHVKRLACLVRLDRPSKAYVLLLPRPFSFFPMCYESPIAQTLYLQMNPQKTQ</sequence>
<protein>
    <submittedName>
        <fullName evidence="1">Uncharacterized protein</fullName>
    </submittedName>
</protein>
<keyword evidence="2" id="KW-1185">Reference proteome</keyword>
<gene>
    <name evidence="1" type="ORF">SISSUDRAFT_794526</name>
</gene>
<organism evidence="1 2">
    <name type="scientific">Sistotremastrum suecicum HHB10207 ss-3</name>
    <dbReference type="NCBI Taxonomy" id="1314776"/>
    <lineage>
        <taxon>Eukaryota</taxon>
        <taxon>Fungi</taxon>
        <taxon>Dikarya</taxon>
        <taxon>Basidiomycota</taxon>
        <taxon>Agaricomycotina</taxon>
        <taxon>Agaricomycetes</taxon>
        <taxon>Sistotremastrales</taxon>
        <taxon>Sistotremastraceae</taxon>
        <taxon>Sistotremastrum</taxon>
    </lineage>
</organism>
<evidence type="ECO:0000313" key="1">
    <source>
        <dbReference type="EMBL" id="KZT42923.1"/>
    </source>
</evidence>
<proteinExistence type="predicted"/>
<dbReference type="Proteomes" id="UP000076798">
    <property type="component" value="Unassembled WGS sequence"/>
</dbReference>